<dbReference type="CDD" id="cd02440">
    <property type="entry name" value="AdoMet_MTases"/>
    <property type="match status" value="1"/>
</dbReference>
<dbReference type="GO" id="GO:0032259">
    <property type="term" value="P:methylation"/>
    <property type="evidence" value="ECO:0007669"/>
    <property type="project" value="UniProtKB-KW"/>
</dbReference>
<keyword evidence="2" id="KW-0489">Methyltransferase</keyword>
<proteinExistence type="predicted"/>
<dbReference type="EMBL" id="BJWG01000012">
    <property type="protein sequence ID" value="GEL95899.1"/>
    <property type="molecule type" value="Genomic_DNA"/>
</dbReference>
<comment type="caution">
    <text evidence="2">The sequence shown here is derived from an EMBL/GenBank/DDBJ whole genome shotgun (WGS) entry which is preliminary data.</text>
</comment>
<dbReference type="RefSeq" id="WP_246117536.1">
    <property type="nucleotide sequence ID" value="NZ_BJWG01000012.1"/>
</dbReference>
<feature type="domain" description="Methyltransferase type 11" evidence="1">
    <location>
        <begin position="45"/>
        <end position="139"/>
    </location>
</feature>
<dbReference type="PANTHER" id="PTHR42912">
    <property type="entry name" value="METHYLTRANSFERASE"/>
    <property type="match status" value="1"/>
</dbReference>
<keyword evidence="3" id="KW-1185">Reference proteome</keyword>
<dbReference type="GO" id="GO:0008757">
    <property type="term" value="F:S-adenosylmethionine-dependent methyltransferase activity"/>
    <property type="evidence" value="ECO:0007669"/>
    <property type="project" value="InterPro"/>
</dbReference>
<protein>
    <submittedName>
        <fullName evidence="2">Ubiquinone/menaquinone biosynthesis methyltransferase</fullName>
    </submittedName>
</protein>
<gene>
    <name evidence="2" type="primary">ubiE</name>
    <name evidence="2" type="ORF">CCO02nite_25570</name>
</gene>
<dbReference type="PANTHER" id="PTHR42912:SF93">
    <property type="entry name" value="N6-ADENOSINE-METHYLTRANSFERASE TMT1A"/>
    <property type="match status" value="1"/>
</dbReference>
<dbReference type="InterPro" id="IPR013216">
    <property type="entry name" value="Methyltransf_11"/>
</dbReference>
<dbReference type="Gene3D" id="3.40.50.150">
    <property type="entry name" value="Vaccinia Virus protein VP39"/>
    <property type="match status" value="1"/>
</dbReference>
<accession>A0A511JDN2</accession>
<dbReference type="InterPro" id="IPR050508">
    <property type="entry name" value="Methyltransf_Superfamily"/>
</dbReference>
<evidence type="ECO:0000259" key="1">
    <source>
        <dbReference type="Pfam" id="PF08241"/>
    </source>
</evidence>
<keyword evidence="2" id="KW-0808">Transferase</keyword>
<name>A0A511JDN2_9CELL</name>
<organism evidence="2 3">
    <name type="scientific">Cellulomonas composti</name>
    <dbReference type="NCBI Taxonomy" id="266130"/>
    <lineage>
        <taxon>Bacteria</taxon>
        <taxon>Bacillati</taxon>
        <taxon>Actinomycetota</taxon>
        <taxon>Actinomycetes</taxon>
        <taxon>Micrococcales</taxon>
        <taxon>Cellulomonadaceae</taxon>
        <taxon>Cellulomonas</taxon>
    </lineage>
</organism>
<evidence type="ECO:0000313" key="3">
    <source>
        <dbReference type="Proteomes" id="UP000321720"/>
    </source>
</evidence>
<sequence length="203" mass="22492">MDDGPHVEYWDRMAGGYDRATAFVERRFLAGSRVWVAERVVGRTLEVAVGTGANLAYYGSRADELVLTDHSAQMIAIARRRATDLGLAAEFHRGDAGGLPFDDEDFDTVVCTLALCCVPDEVAVLRELARVVRADGRVLLVDHVASSSRFWRTVQRGADLVGRRNGERYLRRPLLRLPEAGLVAVEESATRARLVERVVARRA</sequence>
<dbReference type="SUPFAM" id="SSF53335">
    <property type="entry name" value="S-adenosyl-L-methionine-dependent methyltransferases"/>
    <property type="match status" value="1"/>
</dbReference>
<dbReference type="AlphaFoldDB" id="A0A511JDN2"/>
<reference evidence="2 3" key="1">
    <citation type="submission" date="2019-07" db="EMBL/GenBank/DDBJ databases">
        <title>Whole genome shotgun sequence of Cellulomonas composti NBRC 100758.</title>
        <authorList>
            <person name="Hosoyama A."/>
            <person name="Uohara A."/>
            <person name="Ohji S."/>
            <person name="Ichikawa N."/>
        </authorList>
    </citation>
    <scope>NUCLEOTIDE SEQUENCE [LARGE SCALE GENOMIC DNA]</scope>
    <source>
        <strain evidence="2 3">NBRC 100758</strain>
    </source>
</reference>
<dbReference type="Pfam" id="PF08241">
    <property type="entry name" value="Methyltransf_11"/>
    <property type="match status" value="1"/>
</dbReference>
<dbReference type="Proteomes" id="UP000321720">
    <property type="component" value="Unassembled WGS sequence"/>
</dbReference>
<evidence type="ECO:0000313" key="2">
    <source>
        <dbReference type="EMBL" id="GEL95899.1"/>
    </source>
</evidence>
<keyword evidence="2" id="KW-0830">Ubiquinone</keyword>
<dbReference type="InterPro" id="IPR029063">
    <property type="entry name" value="SAM-dependent_MTases_sf"/>
</dbReference>